<dbReference type="PANTHER" id="PTHR15615">
    <property type="match status" value="1"/>
</dbReference>
<reference evidence="3 4" key="1">
    <citation type="journal article" date="2022" name="bioRxiv">
        <title>Genomics of Preaxostyla Flagellates Illuminates Evolutionary Transitions and the Path Towards Mitochondrial Loss.</title>
        <authorList>
            <person name="Novak L.V.F."/>
            <person name="Treitli S.C."/>
            <person name="Pyrih J."/>
            <person name="Halakuc P."/>
            <person name="Pipaliya S.V."/>
            <person name="Vacek V."/>
            <person name="Brzon O."/>
            <person name="Soukal P."/>
            <person name="Eme L."/>
            <person name="Dacks J.B."/>
            <person name="Karnkowska A."/>
            <person name="Elias M."/>
            <person name="Hampl V."/>
        </authorList>
    </citation>
    <scope>NUCLEOTIDE SEQUENCE [LARGE SCALE GENOMIC DNA]</scope>
    <source>
        <strain evidence="3">NAU3</strain>
        <tissue evidence="3">Gut</tissue>
    </source>
</reference>
<evidence type="ECO:0000256" key="1">
    <source>
        <dbReference type="SAM" id="MobiDB-lite"/>
    </source>
</evidence>
<accession>A0ABQ9Y5G8</accession>
<organism evidence="3 4">
    <name type="scientific">Blattamonas nauphoetae</name>
    <dbReference type="NCBI Taxonomy" id="2049346"/>
    <lineage>
        <taxon>Eukaryota</taxon>
        <taxon>Metamonada</taxon>
        <taxon>Preaxostyla</taxon>
        <taxon>Oxymonadida</taxon>
        <taxon>Blattamonas</taxon>
    </lineage>
</organism>
<evidence type="ECO:0000313" key="3">
    <source>
        <dbReference type="EMBL" id="KAK2958914.1"/>
    </source>
</evidence>
<gene>
    <name evidence="3" type="ORF">BLNAU_6163</name>
</gene>
<feature type="region of interest" description="Disordered" evidence="1">
    <location>
        <begin position="459"/>
        <end position="552"/>
    </location>
</feature>
<dbReference type="Proteomes" id="UP001281761">
    <property type="component" value="Unassembled WGS sequence"/>
</dbReference>
<feature type="signal peptide" evidence="2">
    <location>
        <begin position="1"/>
        <end position="26"/>
    </location>
</feature>
<keyword evidence="4" id="KW-1185">Reference proteome</keyword>
<feature type="region of interest" description="Disordered" evidence="1">
    <location>
        <begin position="147"/>
        <end position="185"/>
    </location>
</feature>
<feature type="compositionally biased region" description="Polar residues" evidence="1">
    <location>
        <begin position="147"/>
        <end position="162"/>
    </location>
</feature>
<evidence type="ECO:0000256" key="2">
    <source>
        <dbReference type="SAM" id="SignalP"/>
    </source>
</evidence>
<keyword evidence="2" id="KW-0732">Signal</keyword>
<comment type="caution">
    <text evidence="3">The sequence shown here is derived from an EMBL/GenBank/DDBJ whole genome shotgun (WGS) entry which is preliminary data.</text>
</comment>
<dbReference type="Gene3D" id="1.10.472.10">
    <property type="entry name" value="Cyclin-like"/>
    <property type="match status" value="1"/>
</dbReference>
<evidence type="ECO:0000313" key="4">
    <source>
        <dbReference type="Proteomes" id="UP001281761"/>
    </source>
</evidence>
<feature type="chain" id="PRO_5045831796" evidence="2">
    <location>
        <begin position="27"/>
        <end position="718"/>
    </location>
</feature>
<name>A0ABQ9Y5G8_9EUKA</name>
<protein>
    <submittedName>
        <fullName evidence="3">Uncharacterized protein</fullName>
    </submittedName>
</protein>
<feature type="region of interest" description="Disordered" evidence="1">
    <location>
        <begin position="222"/>
        <end position="247"/>
    </location>
</feature>
<dbReference type="InterPro" id="IPR013922">
    <property type="entry name" value="Cyclin_PHO80-like"/>
</dbReference>
<dbReference type="EMBL" id="JARBJD010000034">
    <property type="protein sequence ID" value="KAK2958914.1"/>
    <property type="molecule type" value="Genomic_DNA"/>
</dbReference>
<sequence length="718" mass="78073">MLSTRLMLRMNCSPFCFVIALLYIECLRTDCGVRFTSHNAHTLFLTATVVSTKYLDDQFFFNKHYAHLGGIAPTIFNDMERTLLSLLVYSLPFDVCHFEQLAAFCQNGVIRLVDRHETTFQSGNLHSVFFHIDAVFADRALQSVYSSQSASQRRPRTPQTRSAAGKLLDGPGRLQCHPADAPSHHRRTKSLDVAHYFYPLPQTLSYSLFRYRSYGSVQQTLSWGNNGSPPPASSPNDPEGLTGSFFFTDKQSSLPPVTHPTTTSFAFPLAHLLQMKGIQPSSYLFPTLPPSLAVTPPVGTSVSPVFFSPTQPAPSPATLANPTAPRTPTQLILPCGAGEDTGPACSAHLGTAAIEPQQPRAAPPLSPEEHRRLDRTDAADVLRSSSAAPLLTHCTDGASSQPAEQKLPTTITVLGTQPASKPRFTVAWTDTALPNITPHPPALHKTRCRSQSISGLAARAGSTTLGGPPAGRAHPTHKADHSQFTVRSPPSSPRCRRSTRRPEGTTPPDHAVPNTLHTTRPSPCPTPLSSIHRPPNKSRMLSLPRQSTPHSCAPPLKSAIDLCRSAMPTEYYPLLMWDPDGPNSVDSVPFAFISLASMINDASQFDQEILDTVSTLHSSIKGKTIRSKNIDGLLKAIGQDSSNPAAVDCSFSNRLALVSSKLIPRIISTPHLRDLSLIEDNDILFDILAILNQSVQLSLSRKTNTNPESIQDLVPMMC</sequence>
<proteinExistence type="predicted"/>
<dbReference type="Pfam" id="PF08613">
    <property type="entry name" value="Cyclin"/>
    <property type="match status" value="1"/>
</dbReference>
<dbReference type="PANTHER" id="PTHR15615:SF108">
    <property type="entry name" value="PROTEIN CNPPD1"/>
    <property type="match status" value="1"/>
</dbReference>